<dbReference type="InterPro" id="IPR001763">
    <property type="entry name" value="Rhodanese-like_dom"/>
</dbReference>
<dbReference type="CDD" id="cd00158">
    <property type="entry name" value="RHOD"/>
    <property type="match status" value="1"/>
</dbReference>
<dbReference type="RefSeq" id="WP_149309443.1">
    <property type="nucleotide sequence ID" value="NZ_SRSD01000011.1"/>
</dbReference>
<dbReference type="OrthoDB" id="5397322at2"/>
<proteinExistence type="predicted"/>
<dbReference type="SMART" id="SM00450">
    <property type="entry name" value="RHOD"/>
    <property type="match status" value="1"/>
</dbReference>
<gene>
    <name evidence="2" type="ORF">ET418_16395</name>
</gene>
<dbReference type="InterPro" id="IPR036873">
    <property type="entry name" value="Rhodanese-like_dom_sf"/>
</dbReference>
<feature type="domain" description="Rhodanese" evidence="1">
    <location>
        <begin position="18"/>
        <end position="110"/>
    </location>
</feature>
<sequence>MIEGLGVTVNELKSLMKRGDQLFFVDDRHHQDWDWAVKKVRGALRLNDDEVEKHLKQIPRDRTIIVYSTCPGDERSSRTAKLLQQLGWNDSHFLVGGFNAYCEEGLPVEDIGAGDSTKKIMLL</sequence>
<protein>
    <submittedName>
        <fullName evidence="2">Sulfurtransferase</fullName>
    </submittedName>
</protein>
<keyword evidence="3" id="KW-1185">Reference proteome</keyword>
<evidence type="ECO:0000313" key="3">
    <source>
        <dbReference type="Proteomes" id="UP000324298"/>
    </source>
</evidence>
<dbReference type="Gene3D" id="3.40.250.10">
    <property type="entry name" value="Rhodanese-like domain"/>
    <property type="match status" value="1"/>
</dbReference>
<name>A0A5A9X5G4_9BACT</name>
<keyword evidence="2" id="KW-0808">Transferase</keyword>
<dbReference type="EMBL" id="SRSD01000011">
    <property type="protein sequence ID" value="KAA0888317.1"/>
    <property type="molecule type" value="Genomic_DNA"/>
</dbReference>
<dbReference type="AlphaFoldDB" id="A0A5A9X5G4"/>
<accession>A0A5A9X5G4</accession>
<dbReference type="Pfam" id="PF00581">
    <property type="entry name" value="Rhodanese"/>
    <property type="match status" value="1"/>
</dbReference>
<dbReference type="SUPFAM" id="SSF52821">
    <property type="entry name" value="Rhodanese/Cell cycle control phosphatase"/>
    <property type="match status" value="1"/>
</dbReference>
<dbReference type="Proteomes" id="UP000324298">
    <property type="component" value="Unassembled WGS sequence"/>
</dbReference>
<comment type="caution">
    <text evidence="2">The sequence shown here is derived from an EMBL/GenBank/DDBJ whole genome shotgun (WGS) entry which is preliminary data.</text>
</comment>
<evidence type="ECO:0000259" key="1">
    <source>
        <dbReference type="PROSITE" id="PS50206"/>
    </source>
</evidence>
<dbReference type="GO" id="GO:0016740">
    <property type="term" value="F:transferase activity"/>
    <property type="evidence" value="ECO:0007669"/>
    <property type="project" value="UniProtKB-KW"/>
</dbReference>
<evidence type="ECO:0000313" key="2">
    <source>
        <dbReference type="EMBL" id="KAA0888317.1"/>
    </source>
</evidence>
<dbReference type="PROSITE" id="PS50206">
    <property type="entry name" value="RHODANESE_3"/>
    <property type="match status" value="1"/>
</dbReference>
<organism evidence="2 3">
    <name type="scientific">Oryzomonas rubra</name>
    <dbReference type="NCBI Taxonomy" id="2509454"/>
    <lineage>
        <taxon>Bacteria</taxon>
        <taxon>Pseudomonadati</taxon>
        <taxon>Thermodesulfobacteriota</taxon>
        <taxon>Desulfuromonadia</taxon>
        <taxon>Geobacterales</taxon>
        <taxon>Geobacteraceae</taxon>
        <taxon>Oryzomonas</taxon>
    </lineage>
</organism>
<reference evidence="2 3" key="1">
    <citation type="submission" date="2019-04" db="EMBL/GenBank/DDBJ databases">
        <title>Geobacter ruber sp. nov., ferric-reducing bacteria isolated from paddy soil.</title>
        <authorList>
            <person name="Xu Z."/>
            <person name="Masuda Y."/>
            <person name="Itoh H."/>
            <person name="Senoo K."/>
        </authorList>
    </citation>
    <scope>NUCLEOTIDE SEQUENCE [LARGE SCALE GENOMIC DNA]</scope>
    <source>
        <strain evidence="2 3">Red88</strain>
    </source>
</reference>